<dbReference type="PROSITE" id="PS01360">
    <property type="entry name" value="ZF_MYND_1"/>
    <property type="match status" value="1"/>
</dbReference>
<protein>
    <recommendedName>
        <fullName evidence="5">MYND-type domain-containing protein</fullName>
    </recommendedName>
</protein>
<dbReference type="Pfam" id="PF01753">
    <property type="entry name" value="zf-MYND"/>
    <property type="match status" value="1"/>
</dbReference>
<keyword evidence="3" id="KW-0862">Zinc</keyword>
<reference evidence="6 7" key="1">
    <citation type="submission" date="2023-01" db="EMBL/GenBank/DDBJ databases">
        <title>Analysis of 21 Apiospora genomes using comparative genomics revels a genus with tremendous synthesis potential of carbohydrate active enzymes and secondary metabolites.</title>
        <authorList>
            <person name="Sorensen T."/>
        </authorList>
    </citation>
    <scope>NUCLEOTIDE SEQUENCE [LARGE SCALE GENOMIC DNA]</scope>
    <source>
        <strain evidence="6 7">CBS 20057</strain>
    </source>
</reference>
<gene>
    <name evidence="6" type="ORF">PG991_009067</name>
</gene>
<sequence length="206" mass="22537">MITSDTHRLRASTSELSARFAAVAIPIYLQHGDACLAAVGSRCFLCDGAAGLVFRFIHAVDCHPDLPRVQYRVYPICNDEPCWERARRDLLVEGPPSASRPAPPLSCRVCGELAGCRKCTGCRGVAYCGKAHQRQDWPAHKAVCVLPPPSPVPTADACARGGEEEDEAEPETTLTYSAIINTAGPQEPSRNREFSREEVLDYLLRE</sequence>
<evidence type="ECO:0000313" key="6">
    <source>
        <dbReference type="EMBL" id="KAK8013474.1"/>
    </source>
</evidence>
<dbReference type="SUPFAM" id="SSF144232">
    <property type="entry name" value="HIT/MYND zinc finger-like"/>
    <property type="match status" value="1"/>
</dbReference>
<evidence type="ECO:0000256" key="2">
    <source>
        <dbReference type="ARBA" id="ARBA00022771"/>
    </source>
</evidence>
<feature type="domain" description="MYND-type" evidence="5">
    <location>
        <begin position="107"/>
        <end position="144"/>
    </location>
</feature>
<evidence type="ECO:0000256" key="3">
    <source>
        <dbReference type="ARBA" id="ARBA00022833"/>
    </source>
</evidence>
<dbReference type="Proteomes" id="UP001396898">
    <property type="component" value="Unassembled WGS sequence"/>
</dbReference>
<name>A0ABR1RLR4_9PEZI</name>
<evidence type="ECO:0000313" key="7">
    <source>
        <dbReference type="Proteomes" id="UP001396898"/>
    </source>
</evidence>
<dbReference type="Gene3D" id="6.10.140.2220">
    <property type="match status" value="1"/>
</dbReference>
<proteinExistence type="predicted"/>
<evidence type="ECO:0000259" key="5">
    <source>
        <dbReference type="PROSITE" id="PS50865"/>
    </source>
</evidence>
<dbReference type="PROSITE" id="PS50865">
    <property type="entry name" value="ZF_MYND_2"/>
    <property type="match status" value="1"/>
</dbReference>
<accession>A0ABR1RLR4</accession>
<keyword evidence="1" id="KW-0479">Metal-binding</keyword>
<keyword evidence="2 4" id="KW-0863">Zinc-finger</keyword>
<comment type="caution">
    <text evidence="6">The sequence shown here is derived from an EMBL/GenBank/DDBJ whole genome shotgun (WGS) entry which is preliminary data.</text>
</comment>
<dbReference type="InterPro" id="IPR002893">
    <property type="entry name" value="Znf_MYND"/>
</dbReference>
<organism evidence="6 7">
    <name type="scientific">Apiospora marii</name>
    <dbReference type="NCBI Taxonomy" id="335849"/>
    <lineage>
        <taxon>Eukaryota</taxon>
        <taxon>Fungi</taxon>
        <taxon>Dikarya</taxon>
        <taxon>Ascomycota</taxon>
        <taxon>Pezizomycotina</taxon>
        <taxon>Sordariomycetes</taxon>
        <taxon>Xylariomycetidae</taxon>
        <taxon>Amphisphaeriales</taxon>
        <taxon>Apiosporaceae</taxon>
        <taxon>Apiospora</taxon>
    </lineage>
</organism>
<dbReference type="EMBL" id="JAQQWI010000013">
    <property type="protein sequence ID" value="KAK8013474.1"/>
    <property type="molecule type" value="Genomic_DNA"/>
</dbReference>
<keyword evidence="7" id="KW-1185">Reference proteome</keyword>
<evidence type="ECO:0000256" key="4">
    <source>
        <dbReference type="PROSITE-ProRule" id="PRU00134"/>
    </source>
</evidence>
<evidence type="ECO:0000256" key="1">
    <source>
        <dbReference type="ARBA" id="ARBA00022723"/>
    </source>
</evidence>